<dbReference type="EMBL" id="JAODUO010000069">
    <property type="protein sequence ID" value="KAK2190778.1"/>
    <property type="molecule type" value="Genomic_DNA"/>
</dbReference>
<dbReference type="AlphaFoldDB" id="A0AAD9UIG9"/>
<dbReference type="Proteomes" id="UP001209878">
    <property type="component" value="Unassembled WGS sequence"/>
</dbReference>
<protein>
    <submittedName>
        <fullName evidence="1">Uncharacterized protein</fullName>
    </submittedName>
</protein>
<sequence length="184" mass="20811">MCNEGYIRVEILCNCGHPYELRQVIFYTGSSTSCRSRYNNSSNSATNDNSYCFLDDIVIDVSVINQVNSMSNIKLEVEVERHTGDLEVFHHHLLMYAAKLFSFSYPVNVAWTQLAAVDYQKHKDRPYLLNAAGEMTMADTESVSGRRVLMPEDPRRISRTQAPTTAPSTAELVYTGFKSLKLPN</sequence>
<organism evidence="1 2">
    <name type="scientific">Ridgeia piscesae</name>
    <name type="common">Tubeworm</name>
    <dbReference type="NCBI Taxonomy" id="27915"/>
    <lineage>
        <taxon>Eukaryota</taxon>
        <taxon>Metazoa</taxon>
        <taxon>Spiralia</taxon>
        <taxon>Lophotrochozoa</taxon>
        <taxon>Annelida</taxon>
        <taxon>Polychaeta</taxon>
        <taxon>Sedentaria</taxon>
        <taxon>Canalipalpata</taxon>
        <taxon>Sabellida</taxon>
        <taxon>Siboglinidae</taxon>
        <taxon>Ridgeia</taxon>
    </lineage>
</organism>
<accession>A0AAD9UIG9</accession>
<evidence type="ECO:0000313" key="2">
    <source>
        <dbReference type="Proteomes" id="UP001209878"/>
    </source>
</evidence>
<comment type="caution">
    <text evidence="1">The sequence shown here is derived from an EMBL/GenBank/DDBJ whole genome shotgun (WGS) entry which is preliminary data.</text>
</comment>
<keyword evidence="2" id="KW-1185">Reference proteome</keyword>
<evidence type="ECO:0000313" key="1">
    <source>
        <dbReference type="EMBL" id="KAK2190778.1"/>
    </source>
</evidence>
<reference evidence="1" key="1">
    <citation type="journal article" date="2023" name="Mol. Biol. Evol.">
        <title>Third-Generation Sequencing Reveals the Adaptive Role of the Epigenome in Three Deep-Sea Polychaetes.</title>
        <authorList>
            <person name="Perez M."/>
            <person name="Aroh O."/>
            <person name="Sun Y."/>
            <person name="Lan Y."/>
            <person name="Juniper S.K."/>
            <person name="Young C.R."/>
            <person name="Angers B."/>
            <person name="Qian P.Y."/>
        </authorList>
    </citation>
    <scope>NUCLEOTIDE SEQUENCE</scope>
    <source>
        <strain evidence="1">R07B-5</strain>
    </source>
</reference>
<proteinExistence type="predicted"/>
<name>A0AAD9UIG9_RIDPI</name>
<gene>
    <name evidence="1" type="ORF">NP493_69g05018</name>
</gene>